<evidence type="ECO:0000259" key="3">
    <source>
        <dbReference type="PROSITE" id="PS01124"/>
    </source>
</evidence>
<dbReference type="InterPro" id="IPR050908">
    <property type="entry name" value="SmbC-like"/>
</dbReference>
<evidence type="ECO:0000313" key="4">
    <source>
        <dbReference type="EMBL" id="TWI19323.1"/>
    </source>
</evidence>
<gene>
    <name evidence="4" type="ORF">IQ31_02633</name>
</gene>
<dbReference type="EMBL" id="VLKR01000013">
    <property type="protein sequence ID" value="TWI19323.1"/>
    <property type="molecule type" value="Genomic_DNA"/>
</dbReference>
<dbReference type="InterPro" id="IPR009057">
    <property type="entry name" value="Homeodomain-like_sf"/>
</dbReference>
<dbReference type="Pfam" id="PF00165">
    <property type="entry name" value="HTH_AraC"/>
    <property type="match status" value="1"/>
</dbReference>
<dbReference type="SUPFAM" id="SSF46689">
    <property type="entry name" value="Homeodomain-like"/>
    <property type="match status" value="1"/>
</dbReference>
<dbReference type="InterPro" id="IPR018060">
    <property type="entry name" value="HTH_AraC"/>
</dbReference>
<dbReference type="Proteomes" id="UP000315908">
    <property type="component" value="Unassembled WGS sequence"/>
</dbReference>
<evidence type="ECO:0000256" key="2">
    <source>
        <dbReference type="ARBA" id="ARBA00023163"/>
    </source>
</evidence>
<reference evidence="4 5" key="1">
    <citation type="journal article" date="2015" name="Stand. Genomic Sci.">
        <title>Genomic Encyclopedia of Bacterial and Archaeal Type Strains, Phase III: the genomes of soil and plant-associated and newly described type strains.</title>
        <authorList>
            <person name="Whitman W.B."/>
            <person name="Woyke T."/>
            <person name="Klenk H.P."/>
            <person name="Zhou Y."/>
            <person name="Lilburn T.G."/>
            <person name="Beck B.J."/>
            <person name="De Vos P."/>
            <person name="Vandamme P."/>
            <person name="Eisen J.A."/>
            <person name="Garrity G."/>
            <person name="Hugenholtz P."/>
            <person name="Kyrpides N.C."/>
        </authorList>
    </citation>
    <scope>NUCLEOTIDE SEQUENCE [LARGE SCALE GENOMIC DNA]</scope>
    <source>
        <strain evidence="4 5">CGMCC 1.6855</strain>
    </source>
</reference>
<comment type="caution">
    <text evidence="4">The sequence shown here is derived from an EMBL/GenBank/DDBJ whole genome shotgun (WGS) entry which is preliminary data.</text>
</comment>
<accession>A0A562MHC7</accession>
<dbReference type="OrthoDB" id="9816011at2"/>
<dbReference type="Gene3D" id="1.10.10.60">
    <property type="entry name" value="Homeodomain-like"/>
    <property type="match status" value="1"/>
</dbReference>
<evidence type="ECO:0000313" key="5">
    <source>
        <dbReference type="Proteomes" id="UP000315908"/>
    </source>
</evidence>
<dbReference type="PROSITE" id="PS01124">
    <property type="entry name" value="HTH_ARAC_FAMILY_2"/>
    <property type="match status" value="1"/>
</dbReference>
<dbReference type="PANTHER" id="PTHR40055:SF1">
    <property type="entry name" value="TRANSCRIPTIONAL REGULATOR YGIV-RELATED"/>
    <property type="match status" value="1"/>
</dbReference>
<dbReference type="AlphaFoldDB" id="A0A562MHC7"/>
<proteinExistence type="predicted"/>
<keyword evidence="1" id="KW-0805">Transcription regulation</keyword>
<dbReference type="GO" id="GO:0043565">
    <property type="term" value="F:sequence-specific DNA binding"/>
    <property type="evidence" value="ECO:0007669"/>
    <property type="project" value="InterPro"/>
</dbReference>
<protein>
    <submittedName>
        <fullName evidence="4">AraC family transcriptional regulator</fullName>
    </submittedName>
</protein>
<name>A0A562MHC7_9SPHI</name>
<organism evidence="4 5">
    <name type="scientific">Sphingobacterium siyangense</name>
    <dbReference type="NCBI Taxonomy" id="459529"/>
    <lineage>
        <taxon>Bacteria</taxon>
        <taxon>Pseudomonadati</taxon>
        <taxon>Bacteroidota</taxon>
        <taxon>Sphingobacteriia</taxon>
        <taxon>Sphingobacteriales</taxon>
        <taxon>Sphingobacteriaceae</taxon>
        <taxon>Sphingobacterium</taxon>
    </lineage>
</organism>
<dbReference type="PANTHER" id="PTHR40055">
    <property type="entry name" value="TRANSCRIPTIONAL REGULATOR YGIV-RELATED"/>
    <property type="match status" value="1"/>
</dbReference>
<feature type="domain" description="HTH araC/xylS-type" evidence="3">
    <location>
        <begin position="13"/>
        <end position="85"/>
    </location>
</feature>
<dbReference type="GO" id="GO:0003700">
    <property type="term" value="F:DNA-binding transcription factor activity"/>
    <property type="evidence" value="ECO:0007669"/>
    <property type="project" value="InterPro"/>
</dbReference>
<sequence>MPSSTELYKKRINKVINHINSNLDHNLSLEELAAIACFSPFHFHRLFKSVTGETVKNFTNRIRMEKAARLLRFSENKLRIIASECEHLHALEIFKNKEQLCNWEHFELEFCIPIRKLRM</sequence>
<evidence type="ECO:0000256" key="1">
    <source>
        <dbReference type="ARBA" id="ARBA00023015"/>
    </source>
</evidence>
<keyword evidence="2" id="KW-0804">Transcription</keyword>
<dbReference type="SMART" id="SM00342">
    <property type="entry name" value="HTH_ARAC"/>
    <property type="match status" value="1"/>
</dbReference>
<dbReference type="RefSeq" id="WP_145328230.1">
    <property type="nucleotide sequence ID" value="NZ_JBPFPU010000032.1"/>
</dbReference>